<evidence type="ECO:0000313" key="3">
    <source>
        <dbReference type="Proteomes" id="UP000014629"/>
    </source>
</evidence>
<evidence type="ECO:0000256" key="1">
    <source>
        <dbReference type="SAM" id="MobiDB-lite"/>
    </source>
</evidence>
<dbReference type="EMBL" id="AOPZ01000121">
    <property type="protein sequence ID" value="EPH44014.1"/>
    <property type="molecule type" value="Genomic_DNA"/>
</dbReference>
<evidence type="ECO:0000313" key="2">
    <source>
        <dbReference type="EMBL" id="EPH44014.1"/>
    </source>
</evidence>
<reference evidence="2 3" key="1">
    <citation type="submission" date="2013-02" db="EMBL/GenBank/DDBJ databases">
        <title>Draft Genome Sequence of Streptomyces aurantiacus, Which Produces Setomimycin.</title>
        <authorList>
            <person name="Gruening B.A."/>
            <person name="Praeg A."/>
            <person name="Erxleben A."/>
            <person name="Guenther S."/>
            <person name="Mueller M."/>
        </authorList>
    </citation>
    <scope>NUCLEOTIDE SEQUENCE [LARGE SCALE GENOMIC DNA]</scope>
    <source>
        <strain evidence="2 3">JA 4570</strain>
    </source>
</reference>
<dbReference type="Proteomes" id="UP000014629">
    <property type="component" value="Unassembled WGS sequence"/>
</dbReference>
<name>S3ZML3_9ACTN</name>
<keyword evidence="3" id="KW-1185">Reference proteome</keyword>
<accession>S3ZML3</accession>
<feature type="compositionally biased region" description="Basic and acidic residues" evidence="1">
    <location>
        <begin position="26"/>
        <end position="43"/>
    </location>
</feature>
<proteinExistence type="predicted"/>
<organism evidence="2 3">
    <name type="scientific">Streptomyces aurantiacus JA 4570</name>
    <dbReference type="NCBI Taxonomy" id="1286094"/>
    <lineage>
        <taxon>Bacteria</taxon>
        <taxon>Bacillati</taxon>
        <taxon>Actinomycetota</taxon>
        <taxon>Actinomycetes</taxon>
        <taxon>Kitasatosporales</taxon>
        <taxon>Streptomycetaceae</taxon>
        <taxon>Streptomyces</taxon>
        <taxon>Streptomyces aurantiacus group</taxon>
    </lineage>
</organism>
<sequence length="43" mass="4694">MGRTERGGTSGMCRDGIKGRVGGKPAAERRRTLPRRPARDLTL</sequence>
<comment type="caution">
    <text evidence="2">The sequence shown here is derived from an EMBL/GenBank/DDBJ whole genome shotgun (WGS) entry which is preliminary data.</text>
</comment>
<dbReference type="AlphaFoldDB" id="S3ZML3"/>
<protein>
    <submittedName>
        <fullName evidence="2">Uncharacterized protein</fullName>
    </submittedName>
</protein>
<gene>
    <name evidence="2" type="ORF">STRAU_2915</name>
</gene>
<feature type="region of interest" description="Disordered" evidence="1">
    <location>
        <begin position="1"/>
        <end position="43"/>
    </location>
</feature>